<evidence type="ECO:0000313" key="2">
    <source>
        <dbReference type="EMBL" id="KXI27256.1"/>
    </source>
</evidence>
<evidence type="ECO:0008006" key="4">
    <source>
        <dbReference type="Google" id="ProtNLM"/>
    </source>
</evidence>
<protein>
    <recommendedName>
        <fullName evidence="4">Rap1a immunity protein domain-containing protein</fullName>
    </recommendedName>
</protein>
<dbReference type="EMBL" id="LSNE01000011">
    <property type="protein sequence ID" value="KXI27256.1"/>
    <property type="molecule type" value="Genomic_DNA"/>
</dbReference>
<gene>
    <name evidence="2" type="ORF">AX660_21225</name>
</gene>
<keyword evidence="1" id="KW-0732">Signal</keyword>
<sequence length="145" mass="15879">MLKHVILQISVLVVLLAAFNAKAVEKMNAAELQAVCQAFASKKETSELNNNKSLCSMYLKGFLAGENLYRAETLPPATFREKALASRAGGLLEKYQLGDDISYCIPKSTNIEDIAILINKQRPAADDSAESLIKSVLQQNFQCAK</sequence>
<evidence type="ECO:0000256" key="1">
    <source>
        <dbReference type="SAM" id="SignalP"/>
    </source>
</evidence>
<reference evidence="3" key="1">
    <citation type="submission" date="2016-02" db="EMBL/GenBank/DDBJ databases">
        <authorList>
            <person name="Schultz-Johansen M."/>
            <person name="Glaring M.A."/>
            <person name="Bech P.K."/>
            <person name="Stougaard P."/>
        </authorList>
    </citation>
    <scope>NUCLEOTIDE SEQUENCE [LARGE SCALE GENOMIC DNA]</scope>
    <source>
        <strain evidence="3">S66</strain>
    </source>
</reference>
<evidence type="ECO:0000313" key="3">
    <source>
        <dbReference type="Proteomes" id="UP000070299"/>
    </source>
</evidence>
<feature type="chain" id="PRO_5007550126" description="Rap1a immunity protein domain-containing protein" evidence="1">
    <location>
        <begin position="24"/>
        <end position="145"/>
    </location>
</feature>
<name>A0A148KLR7_9ALTE</name>
<comment type="caution">
    <text evidence="2">The sequence shown here is derived from an EMBL/GenBank/DDBJ whole genome shotgun (WGS) entry which is preliminary data.</text>
</comment>
<dbReference type="AlphaFoldDB" id="A0A148KLR7"/>
<dbReference type="Proteomes" id="UP000070299">
    <property type="component" value="Unassembled WGS sequence"/>
</dbReference>
<feature type="signal peptide" evidence="1">
    <location>
        <begin position="1"/>
        <end position="23"/>
    </location>
</feature>
<keyword evidence="3" id="KW-1185">Reference proteome</keyword>
<dbReference type="RefSeq" id="WP_068380365.1">
    <property type="nucleotide sequence ID" value="NZ_LSNE01000011.1"/>
</dbReference>
<organism evidence="2 3">
    <name type="scientific">Paraglaciecola hydrolytica</name>
    <dbReference type="NCBI Taxonomy" id="1799789"/>
    <lineage>
        <taxon>Bacteria</taxon>
        <taxon>Pseudomonadati</taxon>
        <taxon>Pseudomonadota</taxon>
        <taxon>Gammaproteobacteria</taxon>
        <taxon>Alteromonadales</taxon>
        <taxon>Alteromonadaceae</taxon>
        <taxon>Paraglaciecola</taxon>
    </lineage>
</organism>
<proteinExistence type="predicted"/>
<dbReference type="STRING" id="1799789.AX660_21225"/>
<accession>A0A148KLR7</accession>
<dbReference type="OrthoDB" id="9840428at2"/>